<reference evidence="1 2" key="1">
    <citation type="submission" date="2021-01" db="EMBL/GenBank/DDBJ databases">
        <title>Whole genome shotgun sequence of Plantactinospora endophytica NBRC 110450.</title>
        <authorList>
            <person name="Komaki H."/>
            <person name="Tamura T."/>
        </authorList>
    </citation>
    <scope>NUCLEOTIDE SEQUENCE [LARGE SCALE GENOMIC DNA]</scope>
    <source>
        <strain evidence="1 2">NBRC 110450</strain>
    </source>
</reference>
<name>A0ABQ4E7J2_9ACTN</name>
<evidence type="ECO:0000313" key="2">
    <source>
        <dbReference type="Proteomes" id="UP000646749"/>
    </source>
</evidence>
<evidence type="ECO:0000313" key="1">
    <source>
        <dbReference type="EMBL" id="GIG90674.1"/>
    </source>
</evidence>
<keyword evidence="2" id="KW-1185">Reference proteome</keyword>
<dbReference type="PROSITE" id="PS51257">
    <property type="entry name" value="PROKAR_LIPOPROTEIN"/>
    <property type="match status" value="1"/>
</dbReference>
<dbReference type="Proteomes" id="UP000646749">
    <property type="component" value="Unassembled WGS sequence"/>
</dbReference>
<organism evidence="1 2">
    <name type="scientific">Plantactinospora endophytica</name>
    <dbReference type="NCBI Taxonomy" id="673535"/>
    <lineage>
        <taxon>Bacteria</taxon>
        <taxon>Bacillati</taxon>
        <taxon>Actinomycetota</taxon>
        <taxon>Actinomycetes</taxon>
        <taxon>Micromonosporales</taxon>
        <taxon>Micromonosporaceae</taxon>
        <taxon>Plantactinospora</taxon>
    </lineage>
</organism>
<comment type="caution">
    <text evidence="1">The sequence shown here is derived from an EMBL/GenBank/DDBJ whole genome shotgun (WGS) entry which is preliminary data.</text>
</comment>
<sequence>MRPPGDGGAGAGTGFHDRERQATFVQMGGGCQADRTGSDHDHRQVCQTIVHHKLPIFKILETEGRVRPPGCRGWFQRMMGLRRSIRTTSRQV</sequence>
<dbReference type="EMBL" id="BONW01000028">
    <property type="protein sequence ID" value="GIG90674.1"/>
    <property type="molecule type" value="Genomic_DNA"/>
</dbReference>
<protein>
    <submittedName>
        <fullName evidence="1">Uncharacterized protein</fullName>
    </submittedName>
</protein>
<accession>A0ABQ4E7J2</accession>
<proteinExistence type="predicted"/>
<gene>
    <name evidence="1" type="ORF">Pen02_56100</name>
</gene>